<comment type="caution">
    <text evidence="2">The sequence shown here is derived from an EMBL/GenBank/DDBJ whole genome shotgun (WGS) entry which is preliminary data.</text>
</comment>
<proteinExistence type="predicted"/>
<organism evidence="2 3">
    <name type="scientific">Rhizopus azygosporus</name>
    <name type="common">Rhizopus microsporus var. azygosporus</name>
    <dbReference type="NCBI Taxonomy" id="86630"/>
    <lineage>
        <taxon>Eukaryota</taxon>
        <taxon>Fungi</taxon>
        <taxon>Fungi incertae sedis</taxon>
        <taxon>Mucoromycota</taxon>
        <taxon>Mucoromycotina</taxon>
        <taxon>Mucoromycetes</taxon>
        <taxon>Mucorales</taxon>
        <taxon>Mucorineae</taxon>
        <taxon>Rhizopodaceae</taxon>
        <taxon>Rhizopus</taxon>
    </lineage>
</organism>
<dbReference type="AlphaFoldDB" id="A0A367IJ83"/>
<dbReference type="EMBL" id="PJQL01005744">
    <property type="protein sequence ID" value="RCH77686.1"/>
    <property type="molecule type" value="Genomic_DNA"/>
</dbReference>
<reference evidence="2 3" key="1">
    <citation type="journal article" date="2018" name="G3 (Bethesda)">
        <title>Phylogenetic and Phylogenomic Definition of Rhizopus Species.</title>
        <authorList>
            <person name="Gryganskyi A.P."/>
            <person name="Golan J."/>
            <person name="Dolatabadi S."/>
            <person name="Mondo S."/>
            <person name="Robb S."/>
            <person name="Idnurm A."/>
            <person name="Muszewska A."/>
            <person name="Steczkiewicz K."/>
            <person name="Masonjones S."/>
            <person name="Liao H.L."/>
            <person name="Gajdeczka M.T."/>
            <person name="Anike F."/>
            <person name="Vuek A."/>
            <person name="Anishchenko I.M."/>
            <person name="Voigt K."/>
            <person name="de Hoog G.S."/>
            <person name="Smith M.E."/>
            <person name="Heitman J."/>
            <person name="Vilgalys R."/>
            <person name="Stajich J.E."/>
        </authorList>
    </citation>
    <scope>NUCLEOTIDE SEQUENCE [LARGE SCALE GENOMIC DNA]</scope>
    <source>
        <strain evidence="2 3">CBS 357.93</strain>
    </source>
</reference>
<evidence type="ECO:0000256" key="1">
    <source>
        <dbReference type="SAM" id="MobiDB-lite"/>
    </source>
</evidence>
<dbReference type="OrthoDB" id="2252028at2759"/>
<name>A0A367IJ83_RHIAZ</name>
<evidence type="ECO:0000313" key="2">
    <source>
        <dbReference type="EMBL" id="RCH77686.1"/>
    </source>
</evidence>
<feature type="compositionally biased region" description="Basic and acidic residues" evidence="1">
    <location>
        <begin position="35"/>
        <end position="52"/>
    </location>
</feature>
<protein>
    <submittedName>
        <fullName evidence="2">Uncharacterized protein</fullName>
    </submittedName>
</protein>
<sequence length="98" mass="10893">MEGIYPNSVYSSSNSTNSYMISSPDFRSSSLSESSHNRPYDNATQDDHRQHETPSSLGLSWNSSSPLPPPSRPQAVGYHNYNTSFTMPPPQRPKLTTT</sequence>
<feature type="region of interest" description="Disordered" evidence="1">
    <location>
        <begin position="1"/>
        <end position="98"/>
    </location>
</feature>
<feature type="non-terminal residue" evidence="2">
    <location>
        <position position="98"/>
    </location>
</feature>
<dbReference type="Proteomes" id="UP000252139">
    <property type="component" value="Unassembled WGS sequence"/>
</dbReference>
<gene>
    <name evidence="2" type="ORF">CU097_001930</name>
</gene>
<feature type="compositionally biased region" description="Low complexity" evidence="1">
    <location>
        <begin position="1"/>
        <end position="34"/>
    </location>
</feature>
<feature type="compositionally biased region" description="Low complexity" evidence="1">
    <location>
        <begin position="54"/>
        <end position="65"/>
    </location>
</feature>
<accession>A0A367IJ83</accession>
<keyword evidence="3" id="KW-1185">Reference proteome</keyword>
<evidence type="ECO:0000313" key="3">
    <source>
        <dbReference type="Proteomes" id="UP000252139"/>
    </source>
</evidence>